<comment type="similarity">
    <text evidence="1">Belongs to the methyltransferase superfamily.</text>
</comment>
<dbReference type="InterPro" id="IPR013216">
    <property type="entry name" value="Methyltransf_11"/>
</dbReference>
<dbReference type="InterPro" id="IPR029063">
    <property type="entry name" value="SAM-dependent_MTases_sf"/>
</dbReference>
<keyword evidence="3 5" id="KW-0808">Transferase</keyword>
<evidence type="ECO:0000259" key="4">
    <source>
        <dbReference type="Pfam" id="PF08241"/>
    </source>
</evidence>
<dbReference type="PANTHER" id="PTHR44942:SF4">
    <property type="entry name" value="METHYLTRANSFERASE TYPE 11 DOMAIN-CONTAINING PROTEIN"/>
    <property type="match status" value="1"/>
</dbReference>
<dbReference type="Pfam" id="PF08241">
    <property type="entry name" value="Methyltransf_11"/>
    <property type="match status" value="1"/>
</dbReference>
<evidence type="ECO:0000256" key="3">
    <source>
        <dbReference type="ARBA" id="ARBA00022679"/>
    </source>
</evidence>
<proteinExistence type="inferred from homology"/>
<reference evidence="5 6" key="1">
    <citation type="submission" date="2016-11" db="EMBL/GenBank/DDBJ databases">
        <authorList>
            <person name="Jaros S."/>
            <person name="Januszkiewicz K."/>
            <person name="Wedrychowicz H."/>
        </authorList>
    </citation>
    <scope>NUCLEOTIDE SEQUENCE [LARGE SCALE GENOMIC DNA]</scope>
    <source>
        <strain evidence="5 6">GAS499</strain>
    </source>
</reference>
<organism evidence="5 6">
    <name type="scientific">Bradyrhizobium lablabi</name>
    <dbReference type="NCBI Taxonomy" id="722472"/>
    <lineage>
        <taxon>Bacteria</taxon>
        <taxon>Pseudomonadati</taxon>
        <taxon>Pseudomonadota</taxon>
        <taxon>Alphaproteobacteria</taxon>
        <taxon>Hyphomicrobiales</taxon>
        <taxon>Nitrobacteraceae</taxon>
        <taxon>Bradyrhizobium</taxon>
    </lineage>
</organism>
<protein>
    <submittedName>
        <fullName evidence="5">Methyltransferase domain-containing protein</fullName>
    </submittedName>
</protein>
<evidence type="ECO:0000313" key="6">
    <source>
        <dbReference type="Proteomes" id="UP000189935"/>
    </source>
</evidence>
<evidence type="ECO:0000256" key="2">
    <source>
        <dbReference type="ARBA" id="ARBA00022603"/>
    </source>
</evidence>
<dbReference type="SUPFAM" id="SSF53335">
    <property type="entry name" value="S-adenosyl-L-methionine-dependent methyltransferases"/>
    <property type="match status" value="1"/>
</dbReference>
<evidence type="ECO:0000313" key="5">
    <source>
        <dbReference type="EMBL" id="SHJ88340.1"/>
    </source>
</evidence>
<dbReference type="CDD" id="cd02440">
    <property type="entry name" value="AdoMet_MTases"/>
    <property type="match status" value="1"/>
</dbReference>
<dbReference type="InterPro" id="IPR051052">
    <property type="entry name" value="Diverse_substrate_MTase"/>
</dbReference>
<dbReference type="RefSeq" id="WP_433994621.1">
    <property type="nucleotide sequence ID" value="NZ_LT670844.1"/>
</dbReference>
<sequence length="246" mass="26855">MRNCGRLYPAEFFRTVAQDLSLGKQHALIDLGTGPGLLALGFAPYVGRIVGVDPEPVMIAAAREAAARASRSLTLIESEAEDLPPDIGSFDVVTIGRALHWMDRDATLGLFERLVAPDGTILVCSSHSAADGRNPWLGEYNEARRFWSEASLWSESGSGERTHRDLAVFFRGTRFHVADLIKVETGHEISARDLGRRVLTFSSSSPDVLGDKADAMLRDVEQRLLPLSREGSLTEVVVATAQVVKR</sequence>
<accession>A0A1M6MY91</accession>
<evidence type="ECO:0000256" key="1">
    <source>
        <dbReference type="ARBA" id="ARBA00008361"/>
    </source>
</evidence>
<gene>
    <name evidence="5" type="ORF">SAMN05444159_1783</name>
</gene>
<dbReference type="PANTHER" id="PTHR44942">
    <property type="entry name" value="METHYLTRANSF_11 DOMAIN-CONTAINING PROTEIN"/>
    <property type="match status" value="1"/>
</dbReference>
<dbReference type="GO" id="GO:0008757">
    <property type="term" value="F:S-adenosylmethionine-dependent methyltransferase activity"/>
    <property type="evidence" value="ECO:0007669"/>
    <property type="project" value="InterPro"/>
</dbReference>
<dbReference type="Gene3D" id="3.40.50.150">
    <property type="entry name" value="Vaccinia Virus protein VP39"/>
    <property type="match status" value="1"/>
</dbReference>
<dbReference type="EMBL" id="LT670844">
    <property type="protein sequence ID" value="SHJ88340.1"/>
    <property type="molecule type" value="Genomic_DNA"/>
</dbReference>
<name>A0A1M6MY91_9BRAD</name>
<dbReference type="AlphaFoldDB" id="A0A1M6MY91"/>
<keyword evidence="2 5" id="KW-0489">Methyltransferase</keyword>
<dbReference type="GO" id="GO:0032259">
    <property type="term" value="P:methylation"/>
    <property type="evidence" value="ECO:0007669"/>
    <property type="project" value="UniProtKB-KW"/>
</dbReference>
<feature type="domain" description="Methyltransferase type 11" evidence="4">
    <location>
        <begin position="30"/>
        <end position="122"/>
    </location>
</feature>
<dbReference type="Proteomes" id="UP000189935">
    <property type="component" value="Chromosome I"/>
</dbReference>